<dbReference type="KEGG" id="mpho:DA803_00265"/>
<gene>
    <name evidence="1" type="ORF">DA803_00265</name>
</gene>
<name>A0A2Z5IQR9_9BACT</name>
<dbReference type="OrthoDB" id="398237at2"/>
<reference evidence="1 2" key="1">
    <citation type="submission" date="2018-05" db="EMBL/GenBank/DDBJ databases">
        <title>Annotation of the Mycoplasma phocidae genome.</title>
        <authorList>
            <person name="Brown D.R."/>
            <person name="Kutish G.F."/>
            <person name="Frasca S.Jr."/>
        </authorList>
    </citation>
    <scope>NUCLEOTIDE SEQUENCE [LARGE SCALE GENOMIC DNA]</scope>
    <source>
        <strain evidence="1 2">105</strain>
    </source>
</reference>
<dbReference type="EMBL" id="CP029295">
    <property type="protein sequence ID" value="AXE60536.1"/>
    <property type="molecule type" value="Genomic_DNA"/>
</dbReference>
<accession>A0A2Z5IQR9</accession>
<proteinExistence type="predicted"/>
<keyword evidence="2" id="KW-1185">Reference proteome</keyword>
<dbReference type="NCBIfam" id="NF045935">
    <property type="entry name" value="MSC_0621_epsi"/>
    <property type="match status" value="1"/>
</dbReference>
<protein>
    <submittedName>
        <fullName evidence="1">Uncharacterized protein</fullName>
    </submittedName>
</protein>
<dbReference type="RefSeq" id="WP_114190655.1">
    <property type="nucleotide sequence ID" value="NZ_CP029295.1"/>
</dbReference>
<organism evidence="1 2">
    <name type="scientific">[Mycoplasma] phocae</name>
    <dbReference type="NCBI Taxonomy" id="142651"/>
    <lineage>
        <taxon>Bacteria</taxon>
        <taxon>Bacillati</taxon>
        <taxon>Mycoplasmatota</taxon>
        <taxon>Mycoplasmoidales</taxon>
        <taxon>Metamycoplasmataceae</taxon>
        <taxon>Metamycoplasma</taxon>
    </lineage>
</organism>
<evidence type="ECO:0000313" key="2">
    <source>
        <dbReference type="Proteomes" id="UP000252477"/>
    </source>
</evidence>
<dbReference type="Proteomes" id="UP000252477">
    <property type="component" value="Chromosome"/>
</dbReference>
<sequence>MKKNNYKILINFLKNQPIEIALGNLYINISDDEDWVMLSNNSISNFEHSIIKIYDVLDKKEFFMFLANASITIKNNIAHVNTFSNSRIFIRDLKKVNYKEQIQAVNKKIGDLELLKNIGMGIDDFITLEKYKSELYELKMMQFLNLVEENKYE</sequence>
<dbReference type="AlphaFoldDB" id="A0A2Z5IQR9"/>
<evidence type="ECO:0000313" key="1">
    <source>
        <dbReference type="EMBL" id="AXE60536.1"/>
    </source>
</evidence>